<accession>A0AAD2FG04</accession>
<feature type="domain" description="GST N-terminal" evidence="1">
    <location>
        <begin position="13"/>
        <end position="95"/>
    </location>
</feature>
<dbReference type="PROSITE" id="PS50404">
    <property type="entry name" value="GST_NTER"/>
    <property type="match status" value="1"/>
</dbReference>
<dbReference type="CDD" id="cd00299">
    <property type="entry name" value="GST_C_family"/>
    <property type="match status" value="1"/>
</dbReference>
<reference evidence="3" key="1">
    <citation type="submission" date="2023-08" db="EMBL/GenBank/DDBJ databases">
        <authorList>
            <person name="Audoor S."/>
            <person name="Bilcke G."/>
        </authorList>
    </citation>
    <scope>NUCLEOTIDE SEQUENCE</scope>
</reference>
<comment type="caution">
    <text evidence="3">The sequence shown here is derived from an EMBL/GenBank/DDBJ whole genome shotgun (WGS) entry which is preliminary data.</text>
</comment>
<dbReference type="InterPro" id="IPR050983">
    <property type="entry name" value="GST_Omega/HSP26"/>
</dbReference>
<evidence type="ECO:0000259" key="2">
    <source>
        <dbReference type="PROSITE" id="PS50405"/>
    </source>
</evidence>
<gene>
    <name evidence="3" type="ORF">CYCCA115_LOCUS1099</name>
</gene>
<dbReference type="CDD" id="cd00570">
    <property type="entry name" value="GST_N_family"/>
    <property type="match status" value="1"/>
</dbReference>
<dbReference type="PANTHER" id="PTHR43968">
    <property type="match status" value="1"/>
</dbReference>
<dbReference type="PANTHER" id="PTHR43968:SF6">
    <property type="entry name" value="GLUTATHIONE S-TRANSFERASE OMEGA"/>
    <property type="match status" value="1"/>
</dbReference>
<protein>
    <recommendedName>
        <fullName evidence="5">Glutathione transferase</fullName>
    </recommendedName>
</protein>
<dbReference type="Proteomes" id="UP001295423">
    <property type="component" value="Unassembled WGS sequence"/>
</dbReference>
<evidence type="ECO:0008006" key="5">
    <source>
        <dbReference type="Google" id="ProtNLM"/>
    </source>
</evidence>
<dbReference type="SUPFAM" id="SSF52833">
    <property type="entry name" value="Thioredoxin-like"/>
    <property type="match status" value="1"/>
</dbReference>
<keyword evidence="4" id="KW-1185">Reference proteome</keyword>
<dbReference type="InterPro" id="IPR004045">
    <property type="entry name" value="Glutathione_S-Trfase_N"/>
</dbReference>
<dbReference type="EMBL" id="CAKOGP040000002">
    <property type="protein sequence ID" value="CAJ1924713.1"/>
    <property type="molecule type" value="Genomic_DNA"/>
</dbReference>
<feature type="domain" description="GST C-terminal" evidence="2">
    <location>
        <begin position="102"/>
        <end position="276"/>
    </location>
</feature>
<dbReference type="InterPro" id="IPR010987">
    <property type="entry name" value="Glutathione-S-Trfase_C-like"/>
</dbReference>
<proteinExistence type="predicted"/>
<dbReference type="Pfam" id="PF13409">
    <property type="entry name" value="GST_N_2"/>
    <property type="match status" value="1"/>
</dbReference>
<dbReference type="Pfam" id="PF13410">
    <property type="entry name" value="GST_C_2"/>
    <property type="match status" value="1"/>
</dbReference>
<dbReference type="InterPro" id="IPR040079">
    <property type="entry name" value="Glutathione_S-Trfase"/>
</dbReference>
<organism evidence="3 4">
    <name type="scientific">Cylindrotheca closterium</name>
    <dbReference type="NCBI Taxonomy" id="2856"/>
    <lineage>
        <taxon>Eukaryota</taxon>
        <taxon>Sar</taxon>
        <taxon>Stramenopiles</taxon>
        <taxon>Ochrophyta</taxon>
        <taxon>Bacillariophyta</taxon>
        <taxon>Bacillariophyceae</taxon>
        <taxon>Bacillariophycidae</taxon>
        <taxon>Bacillariales</taxon>
        <taxon>Bacillariaceae</taxon>
        <taxon>Cylindrotheca</taxon>
    </lineage>
</organism>
<dbReference type="SFLD" id="SFLDS00019">
    <property type="entry name" value="Glutathione_Transferase_(cytos"/>
    <property type="match status" value="1"/>
</dbReference>
<dbReference type="Gene3D" id="3.40.30.10">
    <property type="entry name" value="Glutaredoxin"/>
    <property type="match status" value="1"/>
</dbReference>
<dbReference type="Gene3D" id="1.20.1050.10">
    <property type="match status" value="1"/>
</dbReference>
<dbReference type="GO" id="GO:0005737">
    <property type="term" value="C:cytoplasm"/>
    <property type="evidence" value="ECO:0007669"/>
    <property type="project" value="TreeGrafter"/>
</dbReference>
<evidence type="ECO:0000313" key="3">
    <source>
        <dbReference type="EMBL" id="CAJ1924713.1"/>
    </source>
</evidence>
<dbReference type="PROSITE" id="PS50405">
    <property type="entry name" value="GST_CTER"/>
    <property type="match status" value="1"/>
</dbReference>
<evidence type="ECO:0000313" key="4">
    <source>
        <dbReference type="Proteomes" id="UP001295423"/>
    </source>
</evidence>
<evidence type="ECO:0000259" key="1">
    <source>
        <dbReference type="PROSITE" id="PS50404"/>
    </source>
</evidence>
<sequence>MNDGTTSKVEPLKKGRFFDMKHSNNAARIRLWIRLKNLEESIDNIMLTHADIEAPGYKDINPLGKVPAFITDTGIHLFEGSVILQYLEDKFEGCTPKLVLDTPEDKAICNLIVRCHDLYIASPNCTQPNFSHIQGCMYLGSKPSAFTPASRTMTTDVRAAKLAELYQQLIWLEGIAQQPFLVGERITHADINWFPTAVFMELLLPRVFDWTPVFHETEINKDFKRLGRWFQRCMKEEHFAKTREEIRGTLIMHGENGRFDDVKEEAAANPQYKWKYT</sequence>
<dbReference type="InterPro" id="IPR036282">
    <property type="entry name" value="Glutathione-S-Trfase_C_sf"/>
</dbReference>
<dbReference type="InterPro" id="IPR036249">
    <property type="entry name" value="Thioredoxin-like_sf"/>
</dbReference>
<dbReference type="SUPFAM" id="SSF47616">
    <property type="entry name" value="GST C-terminal domain-like"/>
    <property type="match status" value="1"/>
</dbReference>
<name>A0AAD2FG04_9STRA</name>
<dbReference type="AlphaFoldDB" id="A0AAD2FG04"/>